<proteinExistence type="predicted"/>
<evidence type="ECO:0000313" key="3">
    <source>
        <dbReference type="Proteomes" id="UP001629953"/>
    </source>
</evidence>
<organism evidence="2 3">
    <name type="scientific">Celerinatantimonas yamalensis</name>
    <dbReference type="NCBI Taxonomy" id="559956"/>
    <lineage>
        <taxon>Bacteria</taxon>
        <taxon>Pseudomonadati</taxon>
        <taxon>Pseudomonadota</taxon>
        <taxon>Gammaproteobacteria</taxon>
        <taxon>Celerinatantimonadaceae</taxon>
        <taxon>Celerinatantimonas</taxon>
    </lineage>
</organism>
<dbReference type="InterPro" id="IPR007534">
    <property type="entry name" value="LuxE"/>
</dbReference>
<evidence type="ECO:0000313" key="2">
    <source>
        <dbReference type="EMBL" id="MFM2486766.1"/>
    </source>
</evidence>
<accession>A0ABW9GAT7</accession>
<dbReference type="InterPro" id="IPR042099">
    <property type="entry name" value="ANL_N_sf"/>
</dbReference>
<sequence>MNDDPQAFWDESVYGLSQVDKQAWLLNQLNLLSAHHRCHCHAYQTLCSAAGVGETAARYDEILPLAVRLFKHLKLASIEDDEVFKTLTSSGTGGAKSHIVLDRNTAAMQSKALVKIMQSWMGRARLPMLLVEQPSLVANRQGFSARGAGALGLSFLGRDHCYALDDSMQPNWPAIEAFAERYRDQPVLIFGFTFMLWQCLLEPLAERGISLPLSHALIFHSGGWKKLTHLAVSHADFNQRCREHLGSAQVHNFYGMAEQTGSIFVSCEHGHLHAPRYADVIIRHRQTMQPMAIGEMGLIQVFSALAHSYPGHSIVTEDLGIWLGDDDCLCGRKGRYFQVLGREQNTEVRGCSDTFN</sequence>
<gene>
    <name evidence="2" type="ORF">ABUE30_17175</name>
</gene>
<dbReference type="RefSeq" id="WP_408625067.1">
    <property type="nucleotide sequence ID" value="NZ_JBEQCT010000011.1"/>
</dbReference>
<dbReference type="Pfam" id="PF04443">
    <property type="entry name" value="LuxE"/>
    <property type="match status" value="1"/>
</dbReference>
<dbReference type="Gene3D" id="3.40.50.12780">
    <property type="entry name" value="N-terminal domain of ligase-like"/>
    <property type="match status" value="1"/>
</dbReference>
<protein>
    <submittedName>
        <fullName evidence="2">Acyl-protein synthetase</fullName>
    </submittedName>
</protein>
<name>A0ABW9GAT7_9GAMM</name>
<reference evidence="2 3" key="1">
    <citation type="journal article" date="2013" name="Int. J. Syst. Evol. Microbiol.">
        <title>Celerinatantimonas yamalensis sp. nov., a cold-adapted diazotrophic bacterium from a cold permafrost brine.</title>
        <authorList>
            <person name="Shcherbakova V."/>
            <person name="Chuvilskaya N."/>
            <person name="Rivkina E."/>
            <person name="Demidov N."/>
            <person name="Uchaeva V."/>
            <person name="Suetin S."/>
            <person name="Suzina N."/>
            <person name="Gilichinsky D."/>
        </authorList>
    </citation>
    <scope>NUCLEOTIDE SEQUENCE [LARGE SCALE GENOMIC DNA]</scope>
    <source>
        <strain evidence="2 3">C7</strain>
    </source>
</reference>
<keyword evidence="3" id="KW-1185">Reference proteome</keyword>
<feature type="domain" description="Acyl-protein synthetase LuxE" evidence="1">
    <location>
        <begin position="29"/>
        <end position="356"/>
    </location>
</feature>
<dbReference type="SUPFAM" id="SSF56801">
    <property type="entry name" value="Acetyl-CoA synthetase-like"/>
    <property type="match status" value="1"/>
</dbReference>
<dbReference type="Proteomes" id="UP001629953">
    <property type="component" value="Unassembled WGS sequence"/>
</dbReference>
<evidence type="ECO:0000259" key="1">
    <source>
        <dbReference type="Pfam" id="PF04443"/>
    </source>
</evidence>
<dbReference type="EMBL" id="JBEQCT010000011">
    <property type="protein sequence ID" value="MFM2486766.1"/>
    <property type="molecule type" value="Genomic_DNA"/>
</dbReference>
<comment type="caution">
    <text evidence="2">The sequence shown here is derived from an EMBL/GenBank/DDBJ whole genome shotgun (WGS) entry which is preliminary data.</text>
</comment>